<dbReference type="Pfam" id="PF09329">
    <property type="entry name" value="zf-primase"/>
    <property type="match status" value="1"/>
</dbReference>
<dbReference type="GO" id="GO:0043596">
    <property type="term" value="C:nuclear replication fork"/>
    <property type="evidence" value="ECO:0007669"/>
    <property type="project" value="TreeGrafter"/>
</dbReference>
<reference evidence="11" key="2">
    <citation type="submission" date="2023-07" db="EMBL/GenBank/DDBJ databases">
        <authorList>
            <consortium name="Lawrence Berkeley National Laboratory"/>
            <person name="Haridas S."/>
            <person name="Hensen N."/>
            <person name="Bonometti L."/>
            <person name="Westerberg I."/>
            <person name="Brannstrom I.O."/>
            <person name="Guillou S."/>
            <person name="Cros-Aarteil S."/>
            <person name="Calhoun S."/>
            <person name="Kuo A."/>
            <person name="Mondo S."/>
            <person name="Pangilinan J."/>
            <person name="Riley R."/>
            <person name="LaButti K."/>
            <person name="Andreopoulos B."/>
            <person name="Lipzen A."/>
            <person name="Chen C."/>
            <person name="Yanf M."/>
            <person name="Daum C."/>
            <person name="Ng V."/>
            <person name="Clum A."/>
            <person name="Steindorff A."/>
            <person name="Ohm R."/>
            <person name="Martin F."/>
            <person name="Silar P."/>
            <person name="Natvig D."/>
            <person name="Lalanne C."/>
            <person name="Gautier V."/>
            <person name="Ament-velasquez S.L."/>
            <person name="Kruys A."/>
            <person name="Hutchinson M.I."/>
            <person name="Powell A.J."/>
            <person name="Barry K."/>
            <person name="Miller A.N."/>
            <person name="Grigoriev I.V."/>
            <person name="Debuchy R."/>
            <person name="Gladieux P."/>
            <person name="Thoren M.H."/>
            <person name="Johannesson H."/>
        </authorList>
    </citation>
    <scope>NUCLEOTIDE SEQUENCE</scope>
    <source>
        <strain evidence="11">FGSC 1904</strain>
    </source>
</reference>
<dbReference type="GO" id="GO:0006270">
    <property type="term" value="P:DNA replication initiation"/>
    <property type="evidence" value="ECO:0007669"/>
    <property type="project" value="InterPro"/>
</dbReference>
<dbReference type="FunFam" id="2.40.50.140:FF:000174">
    <property type="entry name" value="DNA replication licensing factor mcm10"/>
    <property type="match status" value="1"/>
</dbReference>
<feature type="compositionally biased region" description="Polar residues" evidence="8">
    <location>
        <begin position="212"/>
        <end position="236"/>
    </location>
</feature>
<evidence type="ECO:0000256" key="6">
    <source>
        <dbReference type="ARBA" id="ARBA00022833"/>
    </source>
</evidence>
<feature type="region of interest" description="Disordered" evidence="8">
    <location>
        <begin position="331"/>
        <end position="363"/>
    </location>
</feature>
<feature type="domain" description="Zinc finger Mcm10/DnaG-type" evidence="9">
    <location>
        <begin position="512"/>
        <end position="557"/>
    </location>
</feature>
<dbReference type="PANTHER" id="PTHR13454:SF11">
    <property type="entry name" value="PROTEIN MCM10 HOMOLOG"/>
    <property type="match status" value="1"/>
</dbReference>
<comment type="caution">
    <text evidence="11">The sequence shown here is derived from an EMBL/GenBank/DDBJ whole genome shotgun (WGS) entry which is preliminary data.</text>
</comment>
<keyword evidence="4" id="KW-0479">Metal-binding</keyword>
<feature type="compositionally biased region" description="Low complexity" evidence="8">
    <location>
        <begin position="745"/>
        <end position="763"/>
    </location>
</feature>
<feature type="region of interest" description="Disordered" evidence="8">
    <location>
        <begin position="570"/>
        <end position="593"/>
    </location>
</feature>
<feature type="region of interest" description="Disordered" evidence="8">
    <location>
        <begin position="914"/>
        <end position="985"/>
    </location>
</feature>
<dbReference type="Proteomes" id="UP001281003">
    <property type="component" value="Unassembled WGS sequence"/>
</dbReference>
<dbReference type="GO" id="GO:0003688">
    <property type="term" value="F:DNA replication origin binding"/>
    <property type="evidence" value="ECO:0007669"/>
    <property type="project" value="TreeGrafter"/>
</dbReference>
<feature type="compositionally biased region" description="Polar residues" evidence="8">
    <location>
        <begin position="801"/>
        <end position="831"/>
    </location>
</feature>
<evidence type="ECO:0000313" key="12">
    <source>
        <dbReference type="Proteomes" id="UP001281003"/>
    </source>
</evidence>
<evidence type="ECO:0000256" key="3">
    <source>
        <dbReference type="ARBA" id="ARBA00022705"/>
    </source>
</evidence>
<organism evidence="11 12">
    <name type="scientific">Sordaria brevicollis</name>
    <dbReference type="NCBI Taxonomy" id="83679"/>
    <lineage>
        <taxon>Eukaryota</taxon>
        <taxon>Fungi</taxon>
        <taxon>Dikarya</taxon>
        <taxon>Ascomycota</taxon>
        <taxon>Pezizomycotina</taxon>
        <taxon>Sordariomycetes</taxon>
        <taxon>Sordariomycetidae</taxon>
        <taxon>Sordariales</taxon>
        <taxon>Sordariaceae</taxon>
        <taxon>Sordaria</taxon>
    </lineage>
</organism>
<evidence type="ECO:0000256" key="4">
    <source>
        <dbReference type="ARBA" id="ARBA00022723"/>
    </source>
</evidence>
<dbReference type="AlphaFoldDB" id="A0AAE0PLR3"/>
<evidence type="ECO:0000256" key="7">
    <source>
        <dbReference type="ARBA" id="ARBA00023242"/>
    </source>
</evidence>
<dbReference type="GO" id="GO:0003697">
    <property type="term" value="F:single-stranded DNA binding"/>
    <property type="evidence" value="ECO:0007669"/>
    <property type="project" value="InterPro"/>
</dbReference>
<feature type="compositionally biased region" description="Polar residues" evidence="8">
    <location>
        <begin position="689"/>
        <end position="704"/>
    </location>
</feature>
<accession>A0AAE0PLR3</accession>
<comment type="similarity">
    <text evidence="2">Belongs to the MCM10 family.</text>
</comment>
<keyword evidence="6" id="KW-0862">Zinc</keyword>
<protein>
    <recommendedName>
        <fullName evidence="13">Zinc finger Mcm10/DnaG-type domain-containing protein</fullName>
    </recommendedName>
</protein>
<evidence type="ECO:0000256" key="8">
    <source>
        <dbReference type="SAM" id="MobiDB-lite"/>
    </source>
</evidence>
<sequence length="985" mass="107683">MATHWPPRSPHEALISTPRGRQRFREMQTSPTPSPSRLRMSRSNPALAARYTDNEDAVMIDVDDLEDEDEDEEMVQLKLQEIQARMKLKKIQNAKAQRRANSSMDARSNGGGRPESASANNSQTNNSQNSMQPPPLGLPIQSRLAAARDRMEQQSNPVQVPASPIRRGRSESAPQPPQSPQRVMLGIDKGRKAADMSLKRAPSLRKVESERPSSQTLNPQQSSGYLRRSMTASFSEDQLGGSRRPVSFDGRANSFSQAEERRPMSFNERLAATRNEEQERKERAQRIQKVRSNAFSIGREEMEEYKTKAVDVPEVPYKAPEYSRDEILSATGRSSSTAGRARPTMSASSSFTTTTQLNSDNEPGFEPYSGLRLSKRILPHNVVTRAIQGKKTYGLKDLLRYVKAPDWQLPDVESDVVVFAIVASKSEPRSHRSDGKPLAERGKYMVITLCDLQYEVELFLFNSGFDRFWKITPGTILAILNPTIMAPKQGQEATGRFSLVINSDEDTILEIGNARDLGYCKSIKKDGMLCKSWVNLRRTEYCEFHTNEAVDKSRKGRYELNNSFGFGEKYKHNSRMRKDEEQRRKEEEERLRGKYDRSTGTRFFMGSTAAELIDGGGMADQAERKEAIKRSLARKEKEAEIARKLGEVGGGAGREYMSRAAGGLRASFSSTTSVPMSGSASFSSAAVSTPMSSLSGHSQSNSINDPLGFGGRPRYDLQALGLLRKKGEEQPKIDLGPVKRKRPESALSSENSFSKSNSTSSATITPSNYASNTKAPSLGWGSGLRDKLSRMKEGEKLNLSHRASTSSMRDLSNSATTPALTKSATMDSTGLTPAINRLSTSSRDFNFTNSSSTNTSNLPNRPSPAVRFSGTSSSSSSNPTAPALASSRLLGASAAARLAAARAAAAAQAAAAAEGHSQGAQPPVRKKTRFVTDKGIREAGRDSLGLSGSGSGSGGLLSAAQKGGRGRQVVVLSEDEDDDLIIERR</sequence>
<feature type="region of interest" description="Disordered" evidence="8">
    <location>
        <begin position="1"/>
        <end position="52"/>
    </location>
</feature>
<dbReference type="InterPro" id="IPR012340">
    <property type="entry name" value="NA-bd_OB-fold"/>
</dbReference>
<reference evidence="11" key="1">
    <citation type="journal article" date="2023" name="Mol. Phylogenet. Evol.">
        <title>Genome-scale phylogeny and comparative genomics of the fungal order Sordariales.</title>
        <authorList>
            <person name="Hensen N."/>
            <person name="Bonometti L."/>
            <person name="Westerberg I."/>
            <person name="Brannstrom I.O."/>
            <person name="Guillou S."/>
            <person name="Cros-Aarteil S."/>
            <person name="Calhoun S."/>
            <person name="Haridas S."/>
            <person name="Kuo A."/>
            <person name="Mondo S."/>
            <person name="Pangilinan J."/>
            <person name="Riley R."/>
            <person name="LaButti K."/>
            <person name="Andreopoulos B."/>
            <person name="Lipzen A."/>
            <person name="Chen C."/>
            <person name="Yan M."/>
            <person name="Daum C."/>
            <person name="Ng V."/>
            <person name="Clum A."/>
            <person name="Steindorff A."/>
            <person name="Ohm R.A."/>
            <person name="Martin F."/>
            <person name="Silar P."/>
            <person name="Natvig D.O."/>
            <person name="Lalanne C."/>
            <person name="Gautier V."/>
            <person name="Ament-Velasquez S.L."/>
            <person name="Kruys A."/>
            <person name="Hutchinson M.I."/>
            <person name="Powell A.J."/>
            <person name="Barry K."/>
            <person name="Miller A.N."/>
            <person name="Grigoriev I.V."/>
            <person name="Debuchy R."/>
            <person name="Gladieux P."/>
            <person name="Hiltunen Thoren M."/>
            <person name="Johannesson H."/>
        </authorList>
    </citation>
    <scope>NUCLEOTIDE SEQUENCE</scope>
    <source>
        <strain evidence="11">FGSC 1904</strain>
    </source>
</reference>
<feature type="compositionally biased region" description="Low complexity" evidence="8">
    <location>
        <begin position="344"/>
        <end position="355"/>
    </location>
</feature>
<dbReference type="Gene3D" id="2.40.50.140">
    <property type="entry name" value="Nucleic acid-binding proteins"/>
    <property type="match status" value="1"/>
</dbReference>
<feature type="region of interest" description="Disordered" evidence="8">
    <location>
        <begin position="796"/>
        <end position="883"/>
    </location>
</feature>
<evidence type="ECO:0000259" key="9">
    <source>
        <dbReference type="Pfam" id="PF09329"/>
    </source>
</evidence>
<feature type="compositionally biased region" description="Basic and acidic residues" evidence="8">
    <location>
        <begin position="188"/>
        <end position="198"/>
    </location>
</feature>
<feature type="compositionally biased region" description="Low complexity" evidence="8">
    <location>
        <begin position="869"/>
        <end position="883"/>
    </location>
</feature>
<dbReference type="PANTHER" id="PTHR13454">
    <property type="entry name" value="PROTEIN MCM10 HOMOLOG"/>
    <property type="match status" value="1"/>
</dbReference>
<feature type="compositionally biased region" description="Low complexity" evidence="8">
    <location>
        <begin position="839"/>
        <end position="860"/>
    </location>
</feature>
<feature type="compositionally biased region" description="Acidic residues" evidence="8">
    <location>
        <begin position="973"/>
        <end position="985"/>
    </location>
</feature>
<dbReference type="Pfam" id="PF22379">
    <property type="entry name" value="OB_MCM10"/>
    <property type="match status" value="1"/>
</dbReference>
<feature type="domain" description="MCM10 OB-fold" evidence="10">
    <location>
        <begin position="368"/>
        <end position="503"/>
    </location>
</feature>
<keyword evidence="12" id="KW-1185">Reference proteome</keyword>
<feature type="compositionally biased region" description="Low complexity" evidence="8">
    <location>
        <begin position="116"/>
        <end position="130"/>
    </location>
</feature>
<evidence type="ECO:0000256" key="5">
    <source>
        <dbReference type="ARBA" id="ARBA00022771"/>
    </source>
</evidence>
<keyword evidence="5" id="KW-0863">Zinc-finger</keyword>
<feature type="compositionally biased region" description="Basic and acidic residues" evidence="8">
    <location>
        <begin position="930"/>
        <end position="941"/>
    </location>
</feature>
<evidence type="ECO:0008006" key="13">
    <source>
        <dbReference type="Google" id="ProtNLM"/>
    </source>
</evidence>
<keyword evidence="7" id="KW-0539">Nucleus</keyword>
<evidence type="ECO:0000313" key="11">
    <source>
        <dbReference type="EMBL" id="KAK3402260.1"/>
    </source>
</evidence>
<feature type="region of interest" description="Disordered" evidence="8">
    <location>
        <begin position="89"/>
        <end position="267"/>
    </location>
</feature>
<feature type="compositionally biased region" description="Polar residues" evidence="8">
    <location>
        <begin position="764"/>
        <end position="775"/>
    </location>
</feature>
<feature type="compositionally biased region" description="Low complexity" evidence="8">
    <location>
        <begin position="677"/>
        <end position="688"/>
    </location>
</feature>
<feature type="region of interest" description="Disordered" evidence="8">
    <location>
        <begin position="728"/>
        <end position="781"/>
    </location>
</feature>
<feature type="region of interest" description="Disordered" evidence="8">
    <location>
        <begin position="669"/>
        <end position="710"/>
    </location>
</feature>
<comment type="subcellular location">
    <subcellularLocation>
        <location evidence="1">Nucleus</location>
    </subcellularLocation>
</comment>
<dbReference type="InterPro" id="IPR015408">
    <property type="entry name" value="Znf_Mcm10/DnaG"/>
</dbReference>
<evidence type="ECO:0000256" key="2">
    <source>
        <dbReference type="ARBA" id="ARBA00009679"/>
    </source>
</evidence>
<dbReference type="InterPro" id="IPR055065">
    <property type="entry name" value="OB_MCM10"/>
</dbReference>
<feature type="compositionally biased region" description="Basic residues" evidence="8">
    <location>
        <begin position="89"/>
        <end position="98"/>
    </location>
</feature>
<evidence type="ECO:0000259" key="10">
    <source>
        <dbReference type="Pfam" id="PF22379"/>
    </source>
</evidence>
<dbReference type="EMBL" id="JAUTDP010000002">
    <property type="protein sequence ID" value="KAK3402260.1"/>
    <property type="molecule type" value="Genomic_DNA"/>
</dbReference>
<dbReference type="GO" id="GO:0008270">
    <property type="term" value="F:zinc ion binding"/>
    <property type="evidence" value="ECO:0007669"/>
    <property type="project" value="UniProtKB-KW"/>
</dbReference>
<gene>
    <name evidence="11" type="ORF">B0T20DRAFT_135482</name>
</gene>
<proteinExistence type="inferred from homology"/>
<evidence type="ECO:0000256" key="1">
    <source>
        <dbReference type="ARBA" id="ARBA00004123"/>
    </source>
</evidence>
<dbReference type="InterPro" id="IPR040184">
    <property type="entry name" value="Mcm10"/>
</dbReference>
<name>A0AAE0PLR3_SORBR</name>
<keyword evidence="3" id="KW-0235">DNA replication</keyword>